<feature type="binding site" description="covalent" evidence="23">
    <location>
        <position position="121"/>
    </location>
    <ligand>
        <name>heme c</name>
        <dbReference type="ChEBI" id="CHEBI:61717"/>
        <label>1</label>
    </ligand>
</feature>
<dbReference type="PIRSF" id="PIRSF000006">
    <property type="entry name" value="Cbb3-Cox_fixP"/>
    <property type="match status" value="1"/>
</dbReference>
<dbReference type="NCBIfam" id="TIGR00782">
    <property type="entry name" value="ccoP"/>
    <property type="match status" value="1"/>
</dbReference>
<dbReference type="RefSeq" id="WP_091518730.1">
    <property type="nucleotide sequence ID" value="NZ_FORF01000003.1"/>
</dbReference>
<dbReference type="InterPro" id="IPR009056">
    <property type="entry name" value="Cyt_c-like_dom"/>
</dbReference>
<evidence type="ECO:0000256" key="14">
    <source>
        <dbReference type="ARBA" id="ARBA00022982"/>
    </source>
</evidence>
<dbReference type="GO" id="GO:0005506">
    <property type="term" value="F:iron ion binding"/>
    <property type="evidence" value="ECO:0007669"/>
    <property type="project" value="InterPro"/>
</dbReference>
<keyword evidence="9 21" id="KW-0679">Respiratory chain</keyword>
<proteinExistence type="inferred from homology"/>
<dbReference type="InterPro" id="IPR038414">
    <property type="entry name" value="CcoP_N_sf"/>
</dbReference>
<feature type="domain" description="Cytochrome c" evidence="25">
    <location>
        <begin position="108"/>
        <end position="196"/>
    </location>
</feature>
<feature type="binding site" description="covalent" evidence="23">
    <location>
        <position position="213"/>
    </location>
    <ligand>
        <name>heme c</name>
        <dbReference type="ChEBI" id="CHEBI:61717"/>
        <label>2</label>
    </ligand>
</feature>
<dbReference type="GO" id="GO:0009055">
    <property type="term" value="F:electron transfer activity"/>
    <property type="evidence" value="ECO:0007669"/>
    <property type="project" value="InterPro"/>
</dbReference>
<comment type="subcellular location">
    <subcellularLocation>
        <location evidence="1 21">Cell inner membrane</location>
    </subcellularLocation>
</comment>
<feature type="domain" description="Cytochrome c" evidence="25">
    <location>
        <begin position="200"/>
        <end position="281"/>
    </location>
</feature>
<dbReference type="PRINTS" id="PR00605">
    <property type="entry name" value="CYTCHROMECIC"/>
</dbReference>
<dbReference type="AlphaFoldDB" id="A0A1I3IZV2"/>
<evidence type="ECO:0000256" key="17">
    <source>
        <dbReference type="ARBA" id="ARBA00023004"/>
    </source>
</evidence>
<feature type="binding site" description="axial binding residue" evidence="22">
    <location>
        <position position="258"/>
    </location>
    <ligand>
        <name>heme c</name>
        <dbReference type="ChEBI" id="CHEBI:61717"/>
        <label>1</label>
    </ligand>
    <ligandPart>
        <name>Fe</name>
        <dbReference type="ChEBI" id="CHEBI:18248"/>
    </ligandPart>
</feature>
<dbReference type="Proteomes" id="UP000242763">
    <property type="component" value="Unassembled WGS sequence"/>
</dbReference>
<evidence type="ECO:0000256" key="20">
    <source>
        <dbReference type="ARBA" id="ARBA00025525"/>
    </source>
</evidence>
<evidence type="ECO:0000256" key="21">
    <source>
        <dbReference type="PIRNR" id="PIRNR000006"/>
    </source>
</evidence>
<evidence type="ECO:0000256" key="18">
    <source>
        <dbReference type="ARBA" id="ARBA00023065"/>
    </source>
</evidence>
<dbReference type="GO" id="GO:0006119">
    <property type="term" value="P:oxidative phosphorylation"/>
    <property type="evidence" value="ECO:0007669"/>
    <property type="project" value="UniProtKB-UniPathway"/>
</dbReference>
<evidence type="ECO:0000256" key="5">
    <source>
        <dbReference type="ARBA" id="ARBA00022448"/>
    </source>
</evidence>
<name>A0A1I3IZV2_9HYPH</name>
<keyword evidence="6 21" id="KW-1003">Cell membrane</keyword>
<dbReference type="PROSITE" id="PS51007">
    <property type="entry name" value="CYTC"/>
    <property type="match status" value="2"/>
</dbReference>
<evidence type="ECO:0000256" key="16">
    <source>
        <dbReference type="ARBA" id="ARBA00023002"/>
    </source>
</evidence>
<evidence type="ECO:0000259" key="25">
    <source>
        <dbReference type="PROSITE" id="PS51007"/>
    </source>
</evidence>
<keyword evidence="12" id="KW-0677">Repeat</keyword>
<evidence type="ECO:0000256" key="10">
    <source>
        <dbReference type="ARBA" id="ARBA00022692"/>
    </source>
</evidence>
<comment type="function">
    <text evidence="20">C-type cytochrome. Part of the cbb3-type cytochrome c oxidase complex. FixP subunit is required for transferring electrons from donor cytochrome c via its heme groups to FixO subunit. From there, electrons are shuttled to the catalytic binuclear center of FixN subunit where oxygen reduction takes place. The complex also functions as a proton pump.</text>
</comment>
<evidence type="ECO:0000256" key="6">
    <source>
        <dbReference type="ARBA" id="ARBA00022475"/>
    </source>
</evidence>
<dbReference type="Gene3D" id="1.10.760.10">
    <property type="entry name" value="Cytochrome c-like domain"/>
    <property type="match status" value="2"/>
</dbReference>
<keyword evidence="18 21" id="KW-0406">Ion transport</keyword>
<evidence type="ECO:0000256" key="11">
    <source>
        <dbReference type="ARBA" id="ARBA00022723"/>
    </source>
</evidence>
<feature type="binding site" description="axial binding residue" evidence="22">
    <location>
        <position position="217"/>
    </location>
    <ligand>
        <name>heme c</name>
        <dbReference type="ChEBI" id="CHEBI:61717"/>
        <label>2</label>
    </ligand>
    <ligandPart>
        <name>Fe</name>
        <dbReference type="ChEBI" id="CHEBI:18248"/>
    </ligandPart>
</feature>
<protein>
    <recommendedName>
        <fullName evidence="21">Cbb3-type cytochrome c oxidase subunit</fullName>
    </recommendedName>
</protein>
<dbReference type="GO" id="GO:0020037">
    <property type="term" value="F:heme binding"/>
    <property type="evidence" value="ECO:0007669"/>
    <property type="project" value="InterPro"/>
</dbReference>
<keyword evidence="10 24" id="KW-0812">Transmembrane</keyword>
<organism evidence="26 27">
    <name type="scientific">Aquamicrobium aerolatum DSM 21857</name>
    <dbReference type="NCBI Taxonomy" id="1121003"/>
    <lineage>
        <taxon>Bacteria</taxon>
        <taxon>Pseudomonadati</taxon>
        <taxon>Pseudomonadota</taxon>
        <taxon>Alphaproteobacteria</taxon>
        <taxon>Hyphomicrobiales</taxon>
        <taxon>Phyllobacteriaceae</taxon>
        <taxon>Aerobium</taxon>
    </lineage>
</organism>
<dbReference type="Pfam" id="PF13442">
    <property type="entry name" value="Cytochrome_CBB3"/>
    <property type="match status" value="2"/>
</dbReference>
<comment type="cofactor">
    <cofactor evidence="21 23">
        <name>heme c</name>
        <dbReference type="ChEBI" id="CHEBI:61717"/>
    </cofactor>
    <text evidence="21 23">Binds 2 heme C groups per subunit.</text>
</comment>
<evidence type="ECO:0000313" key="27">
    <source>
        <dbReference type="Proteomes" id="UP000242763"/>
    </source>
</evidence>
<dbReference type="UniPathway" id="UPA00705"/>
<dbReference type="GO" id="GO:1902600">
    <property type="term" value="P:proton transmembrane transport"/>
    <property type="evidence" value="ECO:0007669"/>
    <property type="project" value="UniProtKB-KW"/>
</dbReference>
<keyword evidence="16 21" id="KW-0560">Oxidoreductase</keyword>
<evidence type="ECO:0000256" key="8">
    <source>
        <dbReference type="ARBA" id="ARBA00022617"/>
    </source>
</evidence>
<comment type="similarity">
    <text evidence="3 21">Belongs to the CcoP / FixP family.</text>
</comment>
<evidence type="ECO:0000256" key="22">
    <source>
        <dbReference type="PIRSR" id="PIRSR000006-1"/>
    </source>
</evidence>
<evidence type="ECO:0000256" key="15">
    <source>
        <dbReference type="ARBA" id="ARBA00022989"/>
    </source>
</evidence>
<feature type="binding site" description="covalent" evidence="23">
    <location>
        <position position="216"/>
    </location>
    <ligand>
        <name>heme c</name>
        <dbReference type="ChEBI" id="CHEBI:61717"/>
        <label>2</label>
    </ligand>
</feature>
<feature type="binding site" description="axial binding residue" evidence="22">
    <location>
        <position position="173"/>
    </location>
    <ligand>
        <name>heme c</name>
        <dbReference type="ChEBI" id="CHEBI:61717"/>
        <label>2</label>
    </ligand>
    <ligandPart>
        <name>Fe</name>
        <dbReference type="ChEBI" id="CHEBI:18248"/>
    </ligandPart>
</feature>
<dbReference type="Gene3D" id="6.10.280.130">
    <property type="match status" value="1"/>
</dbReference>
<dbReference type="EMBL" id="FORF01000003">
    <property type="protein sequence ID" value="SFI53537.1"/>
    <property type="molecule type" value="Genomic_DNA"/>
</dbReference>
<comment type="subunit">
    <text evidence="4">Component of the cbb3-type cytochrome c oxidase at least composed of FixN, FixO, FixQ and FixP.</text>
</comment>
<dbReference type="InterPro" id="IPR032858">
    <property type="entry name" value="CcoP_N"/>
</dbReference>
<keyword evidence="8 21" id="KW-0349">Heme</keyword>
<dbReference type="GO" id="GO:0016491">
    <property type="term" value="F:oxidoreductase activity"/>
    <property type="evidence" value="ECO:0007669"/>
    <property type="project" value="UniProtKB-KW"/>
</dbReference>
<keyword evidence="27" id="KW-1185">Reference proteome</keyword>
<keyword evidence="13 21" id="KW-0375">Hydrogen ion transport</keyword>
<keyword evidence="19 21" id="KW-0472">Membrane</keyword>
<keyword evidence="7 21" id="KW-0997">Cell inner membrane</keyword>
<reference evidence="27" key="1">
    <citation type="submission" date="2016-10" db="EMBL/GenBank/DDBJ databases">
        <authorList>
            <person name="Varghese N."/>
            <person name="Submissions S."/>
        </authorList>
    </citation>
    <scope>NUCLEOTIDE SEQUENCE [LARGE SCALE GENOMIC DNA]</scope>
    <source>
        <strain evidence="27">DSM 21857</strain>
    </source>
</reference>
<dbReference type="Pfam" id="PF14715">
    <property type="entry name" value="FixP_N"/>
    <property type="match status" value="1"/>
</dbReference>
<evidence type="ECO:0000256" key="1">
    <source>
        <dbReference type="ARBA" id="ARBA00004533"/>
    </source>
</evidence>
<evidence type="ECO:0000256" key="2">
    <source>
        <dbReference type="ARBA" id="ARBA00004673"/>
    </source>
</evidence>
<keyword evidence="17 21" id="KW-0408">Iron</keyword>
<evidence type="ECO:0000256" key="13">
    <source>
        <dbReference type="ARBA" id="ARBA00022781"/>
    </source>
</evidence>
<dbReference type="InterPro" id="IPR036909">
    <property type="entry name" value="Cyt_c-like_dom_sf"/>
</dbReference>
<evidence type="ECO:0000256" key="24">
    <source>
        <dbReference type="SAM" id="Phobius"/>
    </source>
</evidence>
<keyword evidence="11 21" id="KW-0479">Metal-binding</keyword>
<dbReference type="STRING" id="1121003.SAMN03080618_00731"/>
<dbReference type="InterPro" id="IPR050597">
    <property type="entry name" value="Cytochrome_c_Oxidase_Subunit"/>
</dbReference>
<evidence type="ECO:0000256" key="19">
    <source>
        <dbReference type="ARBA" id="ARBA00023136"/>
    </source>
</evidence>
<accession>A0A1I3IZV2</accession>
<keyword evidence="15 24" id="KW-1133">Transmembrane helix</keyword>
<dbReference type="SUPFAM" id="SSF46626">
    <property type="entry name" value="Cytochrome c"/>
    <property type="match status" value="2"/>
</dbReference>
<dbReference type="OrthoDB" id="9811281at2"/>
<evidence type="ECO:0000256" key="12">
    <source>
        <dbReference type="ARBA" id="ARBA00022737"/>
    </source>
</evidence>
<feature type="binding site" description="covalent" evidence="23">
    <location>
        <position position="124"/>
    </location>
    <ligand>
        <name>heme c</name>
        <dbReference type="ChEBI" id="CHEBI:61717"/>
        <label>1</label>
    </ligand>
</feature>
<evidence type="ECO:0000256" key="4">
    <source>
        <dbReference type="ARBA" id="ARBA00011203"/>
    </source>
</evidence>
<keyword evidence="5 21" id="KW-0813">Transport</keyword>
<feature type="transmembrane region" description="Helical" evidence="24">
    <location>
        <begin position="32"/>
        <end position="54"/>
    </location>
</feature>
<evidence type="ECO:0000256" key="9">
    <source>
        <dbReference type="ARBA" id="ARBA00022660"/>
    </source>
</evidence>
<keyword evidence="14 21" id="KW-0249">Electron transport</keyword>
<sequence>MSEKDIDEVSGIATTGHEWDGIKELDNPMPRWWVYTFYATIVWAVIYTIAFPAWPMITSATSGMIGWSSRGDVKQELAAAETAKSDYVAAVAAASVEEILADDTLRQFATAAGAAAFKVNCVQCHGSGAAGSAGYPNLNDDEWLWGGTPEAIRTTIAHGIRFDGDDDTRYSEMPAYGDMLSRDEVNAVTSYVLALSQGGELDPVGTQIFADNCAACHGETGKGGVDFGAPDLTDAIWLYGSSKEEIASQIRRPRHGVMPAWQARLGDTTVKELTVYVHSLGGGQ</sequence>
<dbReference type="InterPro" id="IPR004678">
    <property type="entry name" value="Cyt_c_oxidase_cbb3_su3"/>
</dbReference>
<dbReference type="PANTHER" id="PTHR33751:SF1">
    <property type="entry name" value="CBB3-TYPE CYTOCHROME C OXIDASE SUBUNIT FIXP"/>
    <property type="match status" value="1"/>
</dbReference>
<evidence type="ECO:0000256" key="23">
    <source>
        <dbReference type="PIRSR" id="PIRSR000006-2"/>
    </source>
</evidence>
<gene>
    <name evidence="26" type="ORF">SAMN03080618_00731</name>
</gene>
<comment type="pathway">
    <text evidence="2 21">Energy metabolism; oxidative phosphorylation.</text>
</comment>
<evidence type="ECO:0000256" key="7">
    <source>
        <dbReference type="ARBA" id="ARBA00022519"/>
    </source>
</evidence>
<dbReference type="InterPro" id="IPR008168">
    <property type="entry name" value="Cyt_C_IC"/>
</dbReference>
<dbReference type="PANTHER" id="PTHR33751">
    <property type="entry name" value="CBB3-TYPE CYTOCHROME C OXIDASE SUBUNIT FIXP"/>
    <property type="match status" value="1"/>
</dbReference>
<feature type="binding site" description="axial binding residue" evidence="22">
    <location>
        <position position="125"/>
    </location>
    <ligand>
        <name>heme c</name>
        <dbReference type="ChEBI" id="CHEBI:61717"/>
        <label>1</label>
    </ligand>
    <ligandPart>
        <name>Fe</name>
        <dbReference type="ChEBI" id="CHEBI:18248"/>
    </ligandPart>
</feature>
<evidence type="ECO:0000256" key="3">
    <source>
        <dbReference type="ARBA" id="ARBA00006113"/>
    </source>
</evidence>
<evidence type="ECO:0000313" key="26">
    <source>
        <dbReference type="EMBL" id="SFI53537.1"/>
    </source>
</evidence>
<dbReference type="GO" id="GO:0005886">
    <property type="term" value="C:plasma membrane"/>
    <property type="evidence" value="ECO:0007669"/>
    <property type="project" value="UniProtKB-SubCell"/>
</dbReference>